<dbReference type="SUPFAM" id="SSF51445">
    <property type="entry name" value="(Trans)glycosidases"/>
    <property type="match status" value="1"/>
</dbReference>
<sequence>MNHVTQGNDLPLPGQVIKLRGDGKMANLENAKTYNNNFIAHVKSGNGTPLKPHKGIEVYVFAFFNENL</sequence>
<keyword evidence="4" id="KW-0378">Hydrolase</keyword>
<dbReference type="STRING" id="3775.A0A1Q3D398"/>
<evidence type="ECO:0000256" key="8">
    <source>
        <dbReference type="RuleBase" id="RU004335"/>
    </source>
</evidence>
<keyword evidence="5" id="KW-0326">Glycosidase</keyword>
<comment type="caution">
    <text evidence="9">The sequence shown here is derived from an EMBL/GenBank/DDBJ whole genome shotgun (WGS) entry which is preliminary data.</text>
</comment>
<dbReference type="Gene3D" id="3.20.20.80">
    <property type="entry name" value="Glycosidases"/>
    <property type="match status" value="1"/>
</dbReference>
<protein>
    <recommendedName>
        <fullName evidence="3">glucan endo-1,3-beta-D-glucosidase</fullName>
        <ecNumber evidence="3">3.2.1.39</ecNumber>
    </recommendedName>
    <alternativeName>
        <fullName evidence="6">(1-&gt;3)-beta-glucan endohydrolase</fullName>
    </alternativeName>
    <alternativeName>
        <fullName evidence="7">Beta-1,3-endoglucanase</fullName>
    </alternativeName>
</protein>
<dbReference type="PANTHER" id="PTHR32227">
    <property type="entry name" value="GLUCAN ENDO-1,3-BETA-GLUCOSIDASE BG1-RELATED-RELATED"/>
    <property type="match status" value="1"/>
</dbReference>
<dbReference type="GO" id="GO:0042973">
    <property type="term" value="F:glucan endo-1,3-beta-D-glucosidase activity"/>
    <property type="evidence" value="ECO:0007669"/>
    <property type="project" value="UniProtKB-EC"/>
</dbReference>
<evidence type="ECO:0000313" key="9">
    <source>
        <dbReference type="EMBL" id="GAV86960.1"/>
    </source>
</evidence>
<dbReference type="EC" id="3.2.1.39" evidence="3"/>
<evidence type="ECO:0000256" key="1">
    <source>
        <dbReference type="ARBA" id="ARBA00000382"/>
    </source>
</evidence>
<evidence type="ECO:0000313" key="10">
    <source>
        <dbReference type="Proteomes" id="UP000187406"/>
    </source>
</evidence>
<evidence type="ECO:0000256" key="6">
    <source>
        <dbReference type="ARBA" id="ARBA00033335"/>
    </source>
</evidence>
<proteinExistence type="inferred from homology"/>
<evidence type="ECO:0000256" key="4">
    <source>
        <dbReference type="ARBA" id="ARBA00022801"/>
    </source>
</evidence>
<comment type="similarity">
    <text evidence="2 8">Belongs to the glycosyl hydrolase 17 family.</text>
</comment>
<accession>A0A1Q3D398</accession>
<dbReference type="Pfam" id="PF00332">
    <property type="entry name" value="Glyco_hydro_17"/>
    <property type="match status" value="1"/>
</dbReference>
<gene>
    <name evidence="9" type="ORF">CFOL_v3_30386</name>
</gene>
<keyword evidence="10" id="KW-1185">Reference proteome</keyword>
<evidence type="ECO:0000256" key="2">
    <source>
        <dbReference type="ARBA" id="ARBA00008773"/>
    </source>
</evidence>
<dbReference type="InterPro" id="IPR044965">
    <property type="entry name" value="Glyco_hydro_17_plant"/>
</dbReference>
<evidence type="ECO:0000256" key="7">
    <source>
        <dbReference type="ARBA" id="ARBA00033417"/>
    </source>
</evidence>
<dbReference type="AlphaFoldDB" id="A0A1Q3D398"/>
<dbReference type="GO" id="GO:0005975">
    <property type="term" value="P:carbohydrate metabolic process"/>
    <property type="evidence" value="ECO:0007669"/>
    <property type="project" value="InterPro"/>
</dbReference>
<reference evidence="10" key="1">
    <citation type="submission" date="2016-04" db="EMBL/GenBank/DDBJ databases">
        <title>Cephalotus genome sequencing.</title>
        <authorList>
            <person name="Fukushima K."/>
            <person name="Hasebe M."/>
            <person name="Fang X."/>
        </authorList>
    </citation>
    <scope>NUCLEOTIDE SEQUENCE [LARGE SCALE GENOMIC DNA]</scope>
    <source>
        <strain evidence="10">cv. St1</strain>
    </source>
</reference>
<dbReference type="InterPro" id="IPR017853">
    <property type="entry name" value="GH"/>
</dbReference>
<evidence type="ECO:0000256" key="5">
    <source>
        <dbReference type="ARBA" id="ARBA00023295"/>
    </source>
</evidence>
<dbReference type="InParanoid" id="A0A1Q3D398"/>
<evidence type="ECO:0000256" key="3">
    <source>
        <dbReference type="ARBA" id="ARBA00012780"/>
    </source>
</evidence>
<dbReference type="InterPro" id="IPR000490">
    <property type="entry name" value="Glyco_hydro_17"/>
</dbReference>
<dbReference type="Proteomes" id="UP000187406">
    <property type="component" value="Unassembled WGS sequence"/>
</dbReference>
<organism evidence="9 10">
    <name type="scientific">Cephalotus follicularis</name>
    <name type="common">Albany pitcher plant</name>
    <dbReference type="NCBI Taxonomy" id="3775"/>
    <lineage>
        <taxon>Eukaryota</taxon>
        <taxon>Viridiplantae</taxon>
        <taxon>Streptophyta</taxon>
        <taxon>Embryophyta</taxon>
        <taxon>Tracheophyta</taxon>
        <taxon>Spermatophyta</taxon>
        <taxon>Magnoliopsida</taxon>
        <taxon>eudicotyledons</taxon>
        <taxon>Gunneridae</taxon>
        <taxon>Pentapetalae</taxon>
        <taxon>rosids</taxon>
        <taxon>fabids</taxon>
        <taxon>Oxalidales</taxon>
        <taxon>Cephalotaceae</taxon>
        <taxon>Cephalotus</taxon>
    </lineage>
</organism>
<dbReference type="EMBL" id="BDDD01004108">
    <property type="protein sequence ID" value="GAV86960.1"/>
    <property type="molecule type" value="Genomic_DNA"/>
</dbReference>
<comment type="catalytic activity">
    <reaction evidence="1">
        <text>Hydrolysis of (1-&gt;3)-beta-D-glucosidic linkages in (1-&gt;3)-beta-D-glucans.</text>
        <dbReference type="EC" id="3.2.1.39"/>
    </reaction>
</comment>
<name>A0A1Q3D398_CEPFO</name>
<dbReference type="OrthoDB" id="941679at2759"/>